<evidence type="ECO:0000256" key="1">
    <source>
        <dbReference type="SAM" id="MobiDB-lite"/>
    </source>
</evidence>
<name>A0ABQ4D4N9_9ACTN</name>
<accession>A0ABQ4D4N9</accession>
<keyword evidence="2" id="KW-0812">Transmembrane</keyword>
<gene>
    <name evidence="3" type="ORF">Asi02nite_80240</name>
</gene>
<feature type="transmembrane region" description="Helical" evidence="2">
    <location>
        <begin position="311"/>
        <end position="329"/>
    </location>
</feature>
<feature type="transmembrane region" description="Helical" evidence="2">
    <location>
        <begin position="60"/>
        <end position="79"/>
    </location>
</feature>
<reference evidence="3 4" key="1">
    <citation type="submission" date="2021-01" db="EMBL/GenBank/DDBJ databases">
        <title>Whole genome shotgun sequence of Asanoa siamensis NBRC 107932.</title>
        <authorList>
            <person name="Komaki H."/>
            <person name="Tamura T."/>
        </authorList>
    </citation>
    <scope>NUCLEOTIDE SEQUENCE [LARGE SCALE GENOMIC DNA]</scope>
    <source>
        <strain evidence="3 4">NBRC 107932</strain>
    </source>
</reference>
<keyword evidence="2" id="KW-1133">Transmembrane helix</keyword>
<protein>
    <submittedName>
        <fullName evidence="3">Uncharacterized protein</fullName>
    </submittedName>
</protein>
<dbReference type="Proteomes" id="UP000604117">
    <property type="component" value="Unassembled WGS sequence"/>
</dbReference>
<sequence>MSRRLATPYRLLLRVYPKGSRRGELADTLLMAAQAGHIRPGPFETLNLLRQGMRARLGRPLSRGVVVLAIFASVFSGFLSASVANRIGWEAAPALPTGAARTQLAEMLTPGLSAQWYERSDDPFRNNGGETDAATVSYSTDRTPATEDVDAYLAGLQRRLEAAGWRVTDTYSTSPADIETGARQNNSQALTARNDALVLSFEDYFDAAYAEGGLRVSIYRAEPRWLTGSTLAVGLLGMLAGWLLAGWASRRLEHRPLAAPLAATAAIGGLVLLIPAWLLGSLQFLGTLSDTAVPDSPFWRGLVPTDEFGGMAYPAGAAITAAIAVAVLCPPRPAPATDPGSASYLTHEANLDQDQT</sequence>
<comment type="caution">
    <text evidence="3">The sequence shown here is derived from an EMBL/GenBank/DDBJ whole genome shotgun (WGS) entry which is preliminary data.</text>
</comment>
<evidence type="ECO:0000313" key="4">
    <source>
        <dbReference type="Proteomes" id="UP000604117"/>
    </source>
</evidence>
<dbReference type="EMBL" id="BONE01000152">
    <property type="protein sequence ID" value="GIF78506.1"/>
    <property type="molecule type" value="Genomic_DNA"/>
</dbReference>
<feature type="transmembrane region" description="Helical" evidence="2">
    <location>
        <begin position="257"/>
        <end position="279"/>
    </location>
</feature>
<feature type="region of interest" description="Disordered" evidence="1">
    <location>
        <begin position="336"/>
        <end position="356"/>
    </location>
</feature>
<keyword evidence="2" id="KW-0472">Membrane</keyword>
<keyword evidence="4" id="KW-1185">Reference proteome</keyword>
<proteinExistence type="predicted"/>
<organism evidence="3 4">
    <name type="scientific">Asanoa siamensis</name>
    <dbReference type="NCBI Taxonomy" id="926357"/>
    <lineage>
        <taxon>Bacteria</taxon>
        <taxon>Bacillati</taxon>
        <taxon>Actinomycetota</taxon>
        <taxon>Actinomycetes</taxon>
        <taxon>Micromonosporales</taxon>
        <taxon>Micromonosporaceae</taxon>
        <taxon>Asanoa</taxon>
    </lineage>
</organism>
<dbReference type="RefSeq" id="WP_203719333.1">
    <property type="nucleotide sequence ID" value="NZ_BONE01000152.1"/>
</dbReference>
<feature type="transmembrane region" description="Helical" evidence="2">
    <location>
        <begin position="225"/>
        <end position="245"/>
    </location>
</feature>
<evidence type="ECO:0000313" key="3">
    <source>
        <dbReference type="EMBL" id="GIF78506.1"/>
    </source>
</evidence>
<evidence type="ECO:0000256" key="2">
    <source>
        <dbReference type="SAM" id="Phobius"/>
    </source>
</evidence>